<dbReference type="STRING" id="52.CMC5_047150"/>
<evidence type="ECO:0000313" key="2">
    <source>
        <dbReference type="EMBL" id="AKT40559.1"/>
    </source>
</evidence>
<accession>A0A0K1EI85</accession>
<dbReference type="EMBL" id="CP012159">
    <property type="protein sequence ID" value="AKT40559.1"/>
    <property type="molecule type" value="Genomic_DNA"/>
</dbReference>
<evidence type="ECO:0000259" key="1">
    <source>
        <dbReference type="Pfam" id="PF01243"/>
    </source>
</evidence>
<dbReference type="Gene3D" id="2.30.110.10">
    <property type="entry name" value="Electron Transport, Fmn-binding Protein, Chain A"/>
    <property type="match status" value="1"/>
</dbReference>
<dbReference type="InterPro" id="IPR012349">
    <property type="entry name" value="Split_barrel_FMN-bd"/>
</dbReference>
<dbReference type="OrthoDB" id="9790331at2"/>
<proteinExistence type="predicted"/>
<dbReference type="RefSeq" id="WP_050436079.1">
    <property type="nucleotide sequence ID" value="NZ_CP012159.1"/>
</dbReference>
<dbReference type="Proteomes" id="UP000067626">
    <property type="component" value="Chromosome"/>
</dbReference>
<feature type="domain" description="Pyridoxamine 5'-phosphate oxidase N-terminal" evidence="1">
    <location>
        <begin position="160"/>
        <end position="254"/>
    </location>
</feature>
<dbReference type="PANTHER" id="PTHR42815">
    <property type="entry name" value="FAD-BINDING, PUTATIVE (AFU_ORTHOLOGUE AFUA_6G07600)-RELATED"/>
    <property type="match status" value="1"/>
</dbReference>
<name>A0A0K1EI85_CHOCO</name>
<dbReference type="KEGG" id="ccro:CMC5_047150"/>
<evidence type="ECO:0000313" key="3">
    <source>
        <dbReference type="Proteomes" id="UP000067626"/>
    </source>
</evidence>
<gene>
    <name evidence="2" type="ORF">CMC5_047150</name>
</gene>
<protein>
    <recommendedName>
        <fullName evidence="1">Pyridoxamine 5'-phosphate oxidase N-terminal domain-containing protein</fullName>
    </recommendedName>
</protein>
<dbReference type="InterPro" id="IPR011576">
    <property type="entry name" value="Pyridox_Oxase_N"/>
</dbReference>
<reference evidence="2 3" key="1">
    <citation type="submission" date="2015-07" db="EMBL/GenBank/DDBJ databases">
        <title>Genome analysis of myxobacterium Chondromyces crocatus Cm c5 reveals a high potential for natural compound synthesis and the genetic basis for the loss of fruiting body formation.</title>
        <authorList>
            <person name="Zaburannyi N."/>
            <person name="Bunk B."/>
            <person name="Maier J."/>
            <person name="Overmann J."/>
            <person name="Mueller R."/>
        </authorList>
    </citation>
    <scope>NUCLEOTIDE SEQUENCE [LARGE SCALE GENOMIC DNA]</scope>
    <source>
        <strain evidence="2 3">Cm c5</strain>
    </source>
</reference>
<dbReference type="Pfam" id="PF01243">
    <property type="entry name" value="PNPOx_N"/>
    <property type="match status" value="1"/>
</dbReference>
<dbReference type="AlphaFoldDB" id="A0A0K1EI85"/>
<dbReference type="PANTHER" id="PTHR42815:SF2">
    <property type="entry name" value="FAD-BINDING, PUTATIVE (AFU_ORTHOLOGUE AFUA_6G07600)-RELATED"/>
    <property type="match status" value="1"/>
</dbReference>
<organism evidence="2 3">
    <name type="scientific">Chondromyces crocatus</name>
    <dbReference type="NCBI Taxonomy" id="52"/>
    <lineage>
        <taxon>Bacteria</taxon>
        <taxon>Pseudomonadati</taxon>
        <taxon>Myxococcota</taxon>
        <taxon>Polyangia</taxon>
        <taxon>Polyangiales</taxon>
        <taxon>Polyangiaceae</taxon>
        <taxon>Chondromyces</taxon>
    </lineage>
</organism>
<dbReference type="PATRIC" id="fig|52.7.peg.5202"/>
<sequence length="343" mass="37016">MTLVRTVEELEQVVGSRPLGSLMKSVDQLDEHCLRMLALSPFAVAGFADEDGRARMTTVGGTPGFARVVGATVQIDLHESVALASSVGCGLLFFIPGLGETLRVNGKGVVEGNTLVVTVEEAFAHCAKAFLRSSFWEPPVKVQPVSMVPTPTGLLAESDVLTWLSRAPFIVLTSWDAAGHADASPKGDPPGFLRLDQGRVAIPDRPGNRRTDTFHNVVEQRRVALLAFIPGEDSVLEVSGDASLTTEPALLSSMAVAGKTPKIALLLDPRDTRLTPSTALAKAKLWDASRHVPEAERPNMAHVFIDHVKQNRQRGVAATAVRAIASKRMMSWALSHDYEKNRY</sequence>
<dbReference type="SUPFAM" id="SSF50475">
    <property type="entry name" value="FMN-binding split barrel"/>
    <property type="match status" value="1"/>
</dbReference>
<keyword evidence="3" id="KW-1185">Reference proteome</keyword>